<sequence>MATESPAGELGVAAPAFSLPATDGKTYTLDDVRGPNGLVVIFMCNHCPYVKAVLPRIVSEARELAALGIGTVGINSNDGAAYPEDSFERMGELASQLQLPFPYLYDETQQVARAYGAVCTPEFYGFDANLLLRYRGRLDASRKEPVADARRELFEAMQQIAQTGIGPDTQNPAFGCSIKWKIE</sequence>
<dbReference type="OrthoDB" id="9809746at2"/>
<dbReference type="EMBL" id="FNYE01000009">
    <property type="protein sequence ID" value="SEJ35127.1"/>
    <property type="molecule type" value="Genomic_DNA"/>
</dbReference>
<dbReference type="InterPro" id="IPR047262">
    <property type="entry name" value="PRX-like1"/>
</dbReference>
<feature type="domain" description="Thioredoxin" evidence="1">
    <location>
        <begin position="8"/>
        <end position="159"/>
    </location>
</feature>
<accession>A0A1H6Y7W6</accession>
<dbReference type="InterPro" id="IPR000866">
    <property type="entry name" value="AhpC/TSA"/>
</dbReference>
<dbReference type="Gene3D" id="3.40.30.10">
    <property type="entry name" value="Glutaredoxin"/>
    <property type="match status" value="1"/>
</dbReference>
<dbReference type="PANTHER" id="PTHR43640">
    <property type="entry name" value="OS07G0260300 PROTEIN"/>
    <property type="match status" value="1"/>
</dbReference>
<dbReference type="CDD" id="cd02969">
    <property type="entry name" value="PRX_like1"/>
    <property type="match status" value="1"/>
</dbReference>
<name>A0A1H6Y7W6_9BURK</name>
<gene>
    <name evidence="2" type="ORF">SAMN05192539_1009200</name>
</gene>
<keyword evidence="3" id="KW-1185">Reference proteome</keyword>
<organism evidence="2 3">
    <name type="scientific">Paraburkholderia diazotrophica</name>
    <dbReference type="NCBI Taxonomy" id="667676"/>
    <lineage>
        <taxon>Bacteria</taxon>
        <taxon>Pseudomonadati</taxon>
        <taxon>Pseudomonadota</taxon>
        <taxon>Betaproteobacteria</taxon>
        <taxon>Burkholderiales</taxon>
        <taxon>Burkholderiaceae</taxon>
        <taxon>Paraburkholderia</taxon>
    </lineage>
</organism>
<dbReference type="GO" id="GO:0016491">
    <property type="term" value="F:oxidoreductase activity"/>
    <property type="evidence" value="ECO:0007669"/>
    <property type="project" value="InterPro"/>
</dbReference>
<dbReference type="InterPro" id="IPR013766">
    <property type="entry name" value="Thioredoxin_domain"/>
</dbReference>
<evidence type="ECO:0000313" key="3">
    <source>
        <dbReference type="Proteomes" id="UP000198866"/>
    </source>
</evidence>
<reference evidence="3" key="1">
    <citation type="submission" date="2016-10" db="EMBL/GenBank/DDBJ databases">
        <authorList>
            <person name="Varghese N."/>
            <person name="Submissions S."/>
        </authorList>
    </citation>
    <scope>NUCLEOTIDE SEQUENCE [LARGE SCALE GENOMIC DNA]</scope>
    <source>
        <strain evidence="3">LMG 26031</strain>
    </source>
</reference>
<dbReference type="PROSITE" id="PS51352">
    <property type="entry name" value="THIOREDOXIN_2"/>
    <property type="match status" value="1"/>
</dbReference>
<dbReference type="InterPro" id="IPR036249">
    <property type="entry name" value="Thioredoxin-like_sf"/>
</dbReference>
<dbReference type="SUPFAM" id="SSF52833">
    <property type="entry name" value="Thioredoxin-like"/>
    <property type="match status" value="1"/>
</dbReference>
<dbReference type="STRING" id="667676.SAMN05192539_1009200"/>
<dbReference type="PANTHER" id="PTHR43640:SF1">
    <property type="entry name" value="THIOREDOXIN-DEPENDENT PEROXIREDOXIN"/>
    <property type="match status" value="1"/>
</dbReference>
<dbReference type="RefSeq" id="WP_090866066.1">
    <property type="nucleotide sequence ID" value="NZ_FNYE01000009.1"/>
</dbReference>
<evidence type="ECO:0000259" key="1">
    <source>
        <dbReference type="PROSITE" id="PS51352"/>
    </source>
</evidence>
<dbReference type="AlphaFoldDB" id="A0A1H6Y7W6"/>
<protein>
    <submittedName>
        <fullName evidence="2">Peroxiredoxin</fullName>
    </submittedName>
</protein>
<proteinExistence type="predicted"/>
<evidence type="ECO:0000313" key="2">
    <source>
        <dbReference type="EMBL" id="SEJ35127.1"/>
    </source>
</evidence>
<dbReference type="Proteomes" id="UP000198866">
    <property type="component" value="Unassembled WGS sequence"/>
</dbReference>
<dbReference type="GO" id="GO:0016209">
    <property type="term" value="F:antioxidant activity"/>
    <property type="evidence" value="ECO:0007669"/>
    <property type="project" value="InterPro"/>
</dbReference>
<dbReference type="Pfam" id="PF00578">
    <property type="entry name" value="AhpC-TSA"/>
    <property type="match status" value="1"/>
</dbReference>